<accession>A0A1Y2LKB1</accession>
<reference evidence="3 4" key="1">
    <citation type="journal article" date="2017" name="Genome Announc.">
        <title>Genome sequence of the saprophytic ascomycete Epicoccum nigrum ICMP 19927 strain isolated from New Zealand.</title>
        <authorList>
            <person name="Fokin M."/>
            <person name="Fleetwood D."/>
            <person name="Weir B.S."/>
            <person name="Villas-Boas S.G."/>
        </authorList>
    </citation>
    <scope>NUCLEOTIDE SEQUENCE [LARGE SCALE GENOMIC DNA]</scope>
    <source>
        <strain evidence="3 4">ICMP 19927</strain>
    </source>
</reference>
<keyword evidence="2" id="KW-1133">Transmembrane helix</keyword>
<proteinExistence type="predicted"/>
<organism evidence="3 4">
    <name type="scientific">Epicoccum nigrum</name>
    <name type="common">Soil fungus</name>
    <name type="synonym">Epicoccum purpurascens</name>
    <dbReference type="NCBI Taxonomy" id="105696"/>
    <lineage>
        <taxon>Eukaryota</taxon>
        <taxon>Fungi</taxon>
        <taxon>Dikarya</taxon>
        <taxon>Ascomycota</taxon>
        <taxon>Pezizomycotina</taxon>
        <taxon>Dothideomycetes</taxon>
        <taxon>Pleosporomycetidae</taxon>
        <taxon>Pleosporales</taxon>
        <taxon>Pleosporineae</taxon>
        <taxon>Didymellaceae</taxon>
        <taxon>Epicoccum</taxon>
    </lineage>
</organism>
<keyword evidence="2" id="KW-0472">Membrane</keyword>
<evidence type="ECO:0000256" key="1">
    <source>
        <dbReference type="SAM" id="MobiDB-lite"/>
    </source>
</evidence>
<feature type="transmembrane region" description="Helical" evidence="2">
    <location>
        <begin position="153"/>
        <end position="178"/>
    </location>
</feature>
<dbReference type="AlphaFoldDB" id="A0A1Y2LKB1"/>
<dbReference type="InParanoid" id="A0A1Y2LKB1"/>
<dbReference type="PANTHER" id="PTHR35394">
    <property type="entry name" value="DUF3176 DOMAIN-CONTAINING PROTEIN"/>
    <property type="match status" value="1"/>
</dbReference>
<protein>
    <submittedName>
        <fullName evidence="3">Uncharacterized protein</fullName>
    </submittedName>
</protein>
<dbReference type="OMA" id="NESTWYW"/>
<dbReference type="Pfam" id="PF11374">
    <property type="entry name" value="DUF3176"/>
    <property type="match status" value="1"/>
</dbReference>
<evidence type="ECO:0000313" key="3">
    <source>
        <dbReference type="EMBL" id="OSS44356.1"/>
    </source>
</evidence>
<sequence>MTYLSTPISNVSEVRQGYHHVDQRDDTIYGQYRSAQNDFTSHNMIQPMSPTFSNDRGTRELLRSTSPVVEDSNENSQRPQSPEDVCRAYTPQTMYGSYRNIDQSYVPVGPPPPLPVDARTVELKYTEMRWDDRPGCAPLESNRRDGLQDWMHIWWWETSCCIIALGALLAIVATIRSYESKELPQWKFGLSVNAVIAIWTAVLKATAGLVIAEGISHLKWTAVLRPQYLSTFVAHDDASRGPLGALKLIFKNRYWEKGFHATAFISSLGAAITVFILLLDPFSQQIIRTHKCRIEVATAIGMIPRTNAHYPNGGPGSLSKNIVPPRFRSATYNGLFSDQATNISFDCATGFCDFKEPYATVAYCSSCTDVTGELEITQYSYPGYRDGTNITISNTNVTLPNGKNYGRNLTLSRITKVTDTFVRLSSAYDDGDGQVSMIRWDGDKATVDENQRVKAYRCKIYQCVKEFKAKVEVGQLKEELVEESGDMSTNATFIVGAPTHLHSVADSKCLSTPSGRRALELLGYSFNETTPRFFPYLGMLINGTTDQPVYTIAGPEKCPSPKAEAFQSPKLCENGKLTEAARSIIPARCFYNTGTFEHDIIQQALFKPMFSGELWDAPGAEVPIMDTATEAMHVLFSTGSGEGTLDDVQNALRRMTDTITTHLRQTGNKGFSTPARGTMFTDTTCVEVRWAWLAYAASVVLLLLIFFACMLVHARTTQKWLQKLCQTEEAAPLMHDFKSSALSTLFHGLDRDTLQDMEGLAATNRESEARRGTAAVRVTMMATAQGWKLGRAKTK</sequence>
<keyword evidence="2" id="KW-0812">Transmembrane</keyword>
<dbReference type="PANTHER" id="PTHR35394:SF5">
    <property type="entry name" value="DUF3176 DOMAIN-CONTAINING PROTEIN"/>
    <property type="match status" value="1"/>
</dbReference>
<name>A0A1Y2LKB1_EPING</name>
<keyword evidence="4" id="KW-1185">Reference proteome</keyword>
<dbReference type="InterPro" id="IPR021514">
    <property type="entry name" value="DUF3176"/>
</dbReference>
<gene>
    <name evidence="3" type="ORF">B5807_10963</name>
</gene>
<feature type="transmembrane region" description="Helical" evidence="2">
    <location>
        <begin position="258"/>
        <end position="279"/>
    </location>
</feature>
<feature type="transmembrane region" description="Helical" evidence="2">
    <location>
        <begin position="190"/>
        <end position="212"/>
    </location>
</feature>
<evidence type="ECO:0000256" key="2">
    <source>
        <dbReference type="SAM" id="Phobius"/>
    </source>
</evidence>
<dbReference type="EMBL" id="KZ107858">
    <property type="protein sequence ID" value="OSS44356.1"/>
    <property type="molecule type" value="Genomic_DNA"/>
</dbReference>
<evidence type="ECO:0000313" key="4">
    <source>
        <dbReference type="Proteomes" id="UP000193240"/>
    </source>
</evidence>
<dbReference type="STRING" id="105696.A0A1Y2LKB1"/>
<feature type="transmembrane region" description="Helical" evidence="2">
    <location>
        <begin position="690"/>
        <end position="714"/>
    </location>
</feature>
<feature type="region of interest" description="Disordered" evidence="1">
    <location>
        <begin position="65"/>
        <end position="84"/>
    </location>
</feature>
<dbReference type="Proteomes" id="UP000193240">
    <property type="component" value="Unassembled WGS sequence"/>
</dbReference>